<dbReference type="GO" id="GO:0045732">
    <property type="term" value="P:positive regulation of protein catabolic process"/>
    <property type="evidence" value="ECO:0007669"/>
    <property type="project" value="TreeGrafter"/>
</dbReference>
<dbReference type="PANTHER" id="PTHR37486">
    <property type="entry name" value="STRINGENT STARVATION PROTEIN B"/>
    <property type="match status" value="1"/>
</dbReference>
<dbReference type="PIRSF" id="PIRSF005276">
    <property type="entry name" value="SspB"/>
    <property type="match status" value="1"/>
</dbReference>
<dbReference type="OrthoDB" id="9797358at2"/>
<dbReference type="PANTHER" id="PTHR37486:SF1">
    <property type="entry name" value="STRINGENT STARVATION PROTEIN B"/>
    <property type="match status" value="1"/>
</dbReference>
<feature type="region of interest" description="Disordered" evidence="1">
    <location>
        <begin position="114"/>
        <end position="145"/>
    </location>
</feature>
<dbReference type="GO" id="GO:0006508">
    <property type="term" value="P:proteolysis"/>
    <property type="evidence" value="ECO:0007669"/>
    <property type="project" value="UniProtKB-KW"/>
</dbReference>
<dbReference type="Proteomes" id="UP000305674">
    <property type="component" value="Unassembled WGS sequence"/>
</dbReference>
<keyword evidence="2" id="KW-0378">Hydrolase</keyword>
<dbReference type="Gene3D" id="2.30.30.220">
    <property type="entry name" value="SspB-like"/>
    <property type="match status" value="1"/>
</dbReference>
<evidence type="ECO:0000256" key="1">
    <source>
        <dbReference type="SAM" id="MobiDB-lite"/>
    </source>
</evidence>
<dbReference type="GO" id="GO:0005840">
    <property type="term" value="C:ribosome"/>
    <property type="evidence" value="ECO:0007669"/>
    <property type="project" value="TreeGrafter"/>
</dbReference>
<name>A0A4V5NVN8_9GAMM</name>
<accession>A0A4V5NVN8</accession>
<proteinExistence type="predicted"/>
<dbReference type="InterPro" id="IPR036760">
    <property type="entry name" value="SspB-like_sf"/>
</dbReference>
<evidence type="ECO:0000313" key="2">
    <source>
        <dbReference type="EMBL" id="TKB51261.1"/>
    </source>
</evidence>
<dbReference type="EMBL" id="SWCI01000001">
    <property type="protein sequence ID" value="TKB51261.1"/>
    <property type="molecule type" value="Genomic_DNA"/>
</dbReference>
<dbReference type="AlphaFoldDB" id="A0A4V5NVN8"/>
<organism evidence="2 3">
    <name type="scientific">Ferrimonas sediminicola</name>
    <dbReference type="NCBI Taxonomy" id="2569538"/>
    <lineage>
        <taxon>Bacteria</taxon>
        <taxon>Pseudomonadati</taxon>
        <taxon>Pseudomonadota</taxon>
        <taxon>Gammaproteobacteria</taxon>
        <taxon>Alteromonadales</taxon>
        <taxon>Ferrimonadaceae</taxon>
        <taxon>Ferrimonas</taxon>
    </lineage>
</organism>
<keyword evidence="2" id="KW-0645">Protease</keyword>
<dbReference type="GO" id="GO:0005829">
    <property type="term" value="C:cytosol"/>
    <property type="evidence" value="ECO:0007669"/>
    <property type="project" value="TreeGrafter"/>
</dbReference>
<dbReference type="NCBIfam" id="NF008763">
    <property type="entry name" value="PRK11798.1-2"/>
    <property type="match status" value="1"/>
</dbReference>
<keyword evidence="3" id="KW-1185">Reference proteome</keyword>
<dbReference type="NCBIfam" id="NF008769">
    <property type="entry name" value="PRK11798.2-5"/>
    <property type="match status" value="1"/>
</dbReference>
<sequence>MVSELSPQRPYLLRAMYDWLVDNGLTPHLAVSADLPGVVVPRQYVKEGQIVLNVAPHAVGNLQLGIDEVRFNARFGGQPQALVLPLYAIDAIYARENGAGTLFPPEEAYEQALLEDEPLPEPSATESEPEAETPPKRRPSLRVIK</sequence>
<protein>
    <submittedName>
        <fullName evidence="2">ClpXP protease specificity-enhancing factor</fullName>
    </submittedName>
</protein>
<gene>
    <name evidence="2" type="ORF">FCL40_01510</name>
</gene>
<dbReference type="SUPFAM" id="SSF101738">
    <property type="entry name" value="SspB-like"/>
    <property type="match status" value="1"/>
</dbReference>
<dbReference type="Pfam" id="PF04386">
    <property type="entry name" value="SspB"/>
    <property type="match status" value="1"/>
</dbReference>
<dbReference type="InterPro" id="IPR007481">
    <property type="entry name" value="SspB"/>
</dbReference>
<feature type="compositionally biased region" description="Basic residues" evidence="1">
    <location>
        <begin position="136"/>
        <end position="145"/>
    </location>
</feature>
<comment type="caution">
    <text evidence="2">The sequence shown here is derived from an EMBL/GenBank/DDBJ whole genome shotgun (WGS) entry which is preliminary data.</text>
</comment>
<reference evidence="2 3" key="1">
    <citation type="submission" date="2019-04" db="EMBL/GenBank/DDBJ databases">
        <authorList>
            <person name="Hwang J.C."/>
        </authorList>
    </citation>
    <scope>NUCLEOTIDE SEQUENCE [LARGE SCALE GENOMIC DNA]</scope>
    <source>
        <strain evidence="2 3">IMCC35001</strain>
    </source>
</reference>
<evidence type="ECO:0000313" key="3">
    <source>
        <dbReference type="Proteomes" id="UP000305674"/>
    </source>
</evidence>
<dbReference type="GO" id="GO:0008233">
    <property type="term" value="F:peptidase activity"/>
    <property type="evidence" value="ECO:0007669"/>
    <property type="project" value="UniProtKB-KW"/>
</dbReference>